<feature type="signal peptide" evidence="4">
    <location>
        <begin position="1"/>
        <end position="24"/>
    </location>
</feature>
<name>A0ABR2QED6_9ROSI</name>
<keyword evidence="1 4" id="KW-0732">Signal</keyword>
<feature type="domain" description="Pectinesterase inhibitor" evidence="5">
    <location>
        <begin position="24"/>
        <end position="169"/>
    </location>
</feature>
<comment type="similarity">
    <text evidence="3">Belongs to the PMEI family.</text>
</comment>
<dbReference type="Pfam" id="PF04043">
    <property type="entry name" value="PMEI"/>
    <property type="match status" value="1"/>
</dbReference>
<keyword evidence="7" id="KW-1185">Reference proteome</keyword>
<dbReference type="NCBIfam" id="TIGR01614">
    <property type="entry name" value="PME_inhib"/>
    <property type="match status" value="1"/>
</dbReference>
<dbReference type="InterPro" id="IPR052421">
    <property type="entry name" value="PCW_Enzyme_Inhibitor"/>
</dbReference>
<dbReference type="InterPro" id="IPR034087">
    <property type="entry name" value="C/VIF1"/>
</dbReference>
<dbReference type="CDD" id="cd15796">
    <property type="entry name" value="CIF_like"/>
    <property type="match status" value="1"/>
</dbReference>
<evidence type="ECO:0000256" key="2">
    <source>
        <dbReference type="ARBA" id="ARBA00023157"/>
    </source>
</evidence>
<accession>A0ABR2QED6</accession>
<dbReference type="PANTHER" id="PTHR36710">
    <property type="entry name" value="PECTINESTERASE INHIBITOR-LIKE"/>
    <property type="match status" value="1"/>
</dbReference>
<dbReference type="PANTHER" id="PTHR36710:SF18">
    <property type="entry name" value="PECTINESTERASE INHIBITOR 5-RELATED"/>
    <property type="match status" value="1"/>
</dbReference>
<evidence type="ECO:0000259" key="5">
    <source>
        <dbReference type="SMART" id="SM00856"/>
    </source>
</evidence>
<proteinExistence type="inferred from homology"/>
<reference evidence="6 7" key="1">
    <citation type="journal article" date="2024" name="G3 (Bethesda)">
        <title>Genome assembly of Hibiscus sabdariffa L. provides insights into metabolisms of medicinal natural products.</title>
        <authorList>
            <person name="Kim T."/>
        </authorList>
    </citation>
    <scope>NUCLEOTIDE SEQUENCE [LARGE SCALE GENOMIC DNA]</scope>
    <source>
        <strain evidence="6">TK-2024</strain>
        <tissue evidence="6">Old leaves</tissue>
    </source>
</reference>
<gene>
    <name evidence="6" type="ORF">V6N11_070049</name>
</gene>
<dbReference type="SMART" id="SM00856">
    <property type="entry name" value="PMEI"/>
    <property type="match status" value="1"/>
</dbReference>
<dbReference type="EMBL" id="JBBPBN010000040">
    <property type="protein sequence ID" value="KAK8998867.1"/>
    <property type="molecule type" value="Genomic_DNA"/>
</dbReference>
<sequence>MAKIISLLVLQAVFCCNFFPLSYSADSLIETTCKQTPFFDLCVSTLESNPKSSTSDVPGLARIVADSANAKANATLNHILTLLKTATDPELKKALNVCVVSYNTIIDGDIPVAIEAIEQNNPKFAVEYADDAGNEVQTCEDSFGRNTLDSPISDRNKAVHDLCVVFESIASLLL</sequence>
<dbReference type="SUPFAM" id="SSF101148">
    <property type="entry name" value="Plant invertase/pectin methylesterase inhibitor"/>
    <property type="match status" value="1"/>
</dbReference>
<evidence type="ECO:0000256" key="3">
    <source>
        <dbReference type="ARBA" id="ARBA00038471"/>
    </source>
</evidence>
<protein>
    <recommendedName>
        <fullName evidence="5">Pectinesterase inhibitor domain-containing protein</fullName>
    </recommendedName>
</protein>
<comment type="caution">
    <text evidence="6">The sequence shown here is derived from an EMBL/GenBank/DDBJ whole genome shotgun (WGS) entry which is preliminary data.</text>
</comment>
<evidence type="ECO:0000256" key="1">
    <source>
        <dbReference type="ARBA" id="ARBA00022729"/>
    </source>
</evidence>
<dbReference type="InterPro" id="IPR035513">
    <property type="entry name" value="Invertase/methylesterase_inhib"/>
</dbReference>
<feature type="chain" id="PRO_5046031093" description="Pectinesterase inhibitor domain-containing protein" evidence="4">
    <location>
        <begin position="25"/>
        <end position="174"/>
    </location>
</feature>
<evidence type="ECO:0000313" key="6">
    <source>
        <dbReference type="EMBL" id="KAK8998867.1"/>
    </source>
</evidence>
<dbReference type="Proteomes" id="UP001396334">
    <property type="component" value="Unassembled WGS sequence"/>
</dbReference>
<evidence type="ECO:0000256" key="4">
    <source>
        <dbReference type="SAM" id="SignalP"/>
    </source>
</evidence>
<keyword evidence="2" id="KW-1015">Disulfide bond</keyword>
<dbReference type="Gene3D" id="1.20.140.40">
    <property type="entry name" value="Invertase/pectin methylesterase inhibitor family protein"/>
    <property type="match status" value="1"/>
</dbReference>
<evidence type="ECO:0000313" key="7">
    <source>
        <dbReference type="Proteomes" id="UP001396334"/>
    </source>
</evidence>
<dbReference type="InterPro" id="IPR006501">
    <property type="entry name" value="Pectinesterase_inhib_dom"/>
</dbReference>
<organism evidence="6 7">
    <name type="scientific">Hibiscus sabdariffa</name>
    <name type="common">roselle</name>
    <dbReference type="NCBI Taxonomy" id="183260"/>
    <lineage>
        <taxon>Eukaryota</taxon>
        <taxon>Viridiplantae</taxon>
        <taxon>Streptophyta</taxon>
        <taxon>Embryophyta</taxon>
        <taxon>Tracheophyta</taxon>
        <taxon>Spermatophyta</taxon>
        <taxon>Magnoliopsida</taxon>
        <taxon>eudicotyledons</taxon>
        <taxon>Gunneridae</taxon>
        <taxon>Pentapetalae</taxon>
        <taxon>rosids</taxon>
        <taxon>malvids</taxon>
        <taxon>Malvales</taxon>
        <taxon>Malvaceae</taxon>
        <taxon>Malvoideae</taxon>
        <taxon>Hibiscus</taxon>
    </lineage>
</organism>